<evidence type="ECO:0000256" key="6">
    <source>
        <dbReference type="SAM" id="Phobius"/>
    </source>
</evidence>
<keyword evidence="2 6" id="KW-0812">Transmembrane</keyword>
<evidence type="ECO:0000256" key="3">
    <source>
        <dbReference type="ARBA" id="ARBA00022989"/>
    </source>
</evidence>
<feature type="compositionally biased region" description="Polar residues" evidence="5">
    <location>
        <begin position="361"/>
        <end position="375"/>
    </location>
</feature>
<evidence type="ECO:0000256" key="5">
    <source>
        <dbReference type="SAM" id="MobiDB-lite"/>
    </source>
</evidence>
<name>A0A9W7APP6_9STRA</name>
<evidence type="ECO:0000256" key="4">
    <source>
        <dbReference type="ARBA" id="ARBA00023136"/>
    </source>
</evidence>
<comment type="subcellular location">
    <subcellularLocation>
        <location evidence="1">Membrane</location>
        <topology evidence="1">Multi-pass membrane protein</topology>
    </subcellularLocation>
</comment>
<dbReference type="Proteomes" id="UP001165085">
    <property type="component" value="Unassembled WGS sequence"/>
</dbReference>
<feature type="region of interest" description="Disordered" evidence="5">
    <location>
        <begin position="359"/>
        <end position="394"/>
    </location>
</feature>
<feature type="transmembrane region" description="Helical" evidence="6">
    <location>
        <begin position="334"/>
        <end position="351"/>
    </location>
</feature>
<feature type="transmembrane region" description="Helical" evidence="6">
    <location>
        <begin position="193"/>
        <end position="211"/>
    </location>
</feature>
<dbReference type="InterPro" id="IPR037185">
    <property type="entry name" value="EmrE-like"/>
</dbReference>
<feature type="region of interest" description="Disordered" evidence="5">
    <location>
        <begin position="435"/>
        <end position="461"/>
    </location>
</feature>
<dbReference type="InterPro" id="IPR008521">
    <property type="entry name" value="Mg_trans_NIPA"/>
</dbReference>
<evidence type="ECO:0000256" key="1">
    <source>
        <dbReference type="ARBA" id="ARBA00004141"/>
    </source>
</evidence>
<protein>
    <recommendedName>
        <fullName evidence="9">Magnesium transporter</fullName>
    </recommendedName>
</protein>
<accession>A0A9W7APP6</accession>
<dbReference type="GO" id="GO:0015095">
    <property type="term" value="F:magnesium ion transmembrane transporter activity"/>
    <property type="evidence" value="ECO:0007669"/>
    <property type="project" value="InterPro"/>
</dbReference>
<keyword evidence="4 6" id="KW-0472">Membrane</keyword>
<evidence type="ECO:0000256" key="2">
    <source>
        <dbReference type="ARBA" id="ARBA00022692"/>
    </source>
</evidence>
<dbReference type="PANTHER" id="PTHR12570">
    <property type="match status" value="1"/>
</dbReference>
<comment type="caution">
    <text evidence="7">The sequence shown here is derived from an EMBL/GenBank/DDBJ whole genome shotgun (WGS) entry which is preliminary data.</text>
</comment>
<dbReference type="SUPFAM" id="SSF103481">
    <property type="entry name" value="Multidrug resistance efflux transporter EmrE"/>
    <property type="match status" value="1"/>
</dbReference>
<feature type="transmembrane region" description="Helical" evidence="6">
    <location>
        <begin position="99"/>
        <end position="122"/>
    </location>
</feature>
<feature type="transmembrane region" description="Helical" evidence="6">
    <location>
        <begin position="271"/>
        <end position="289"/>
    </location>
</feature>
<dbReference type="AlphaFoldDB" id="A0A9W7APP6"/>
<organism evidence="7 8">
    <name type="scientific">Triparma strigata</name>
    <dbReference type="NCBI Taxonomy" id="1606541"/>
    <lineage>
        <taxon>Eukaryota</taxon>
        <taxon>Sar</taxon>
        <taxon>Stramenopiles</taxon>
        <taxon>Ochrophyta</taxon>
        <taxon>Bolidophyceae</taxon>
        <taxon>Parmales</taxon>
        <taxon>Triparmaceae</taxon>
        <taxon>Triparma</taxon>
    </lineage>
</organism>
<proteinExistence type="predicted"/>
<reference evidence="8" key="1">
    <citation type="journal article" date="2023" name="Commun. Biol.">
        <title>Genome analysis of Parmales, the sister group of diatoms, reveals the evolutionary specialization of diatoms from phago-mixotrophs to photoautotrophs.</title>
        <authorList>
            <person name="Ban H."/>
            <person name="Sato S."/>
            <person name="Yoshikawa S."/>
            <person name="Yamada K."/>
            <person name="Nakamura Y."/>
            <person name="Ichinomiya M."/>
            <person name="Sato N."/>
            <person name="Blanc-Mathieu R."/>
            <person name="Endo H."/>
            <person name="Kuwata A."/>
            <person name="Ogata H."/>
        </authorList>
    </citation>
    <scope>NUCLEOTIDE SEQUENCE [LARGE SCALE GENOMIC DNA]</scope>
    <source>
        <strain evidence="8">NIES 3701</strain>
    </source>
</reference>
<gene>
    <name evidence="7" type="ORF">TrST_g2248</name>
</gene>
<evidence type="ECO:0000313" key="7">
    <source>
        <dbReference type="EMBL" id="GMH74401.1"/>
    </source>
</evidence>
<dbReference type="Pfam" id="PF05653">
    <property type="entry name" value="Mg_trans_NIPA"/>
    <property type="match status" value="1"/>
</dbReference>
<dbReference type="PANTHER" id="PTHR12570:SF9">
    <property type="entry name" value="MAGNESIUM TRANSPORTER NIPA8-RELATED"/>
    <property type="match status" value="1"/>
</dbReference>
<keyword evidence="3 6" id="KW-1133">Transmembrane helix</keyword>
<dbReference type="OrthoDB" id="165382at2759"/>
<sequence length="461" mass="50642">MATTEAPTIAPTMAPSIAPTVNQTFAPTEEPNVTIVGRAESTVVLGIVFGLLGSICINTGNNIQSLGMHKLAKKEKKRKAAATEEDPEDYEPPPPSSSWIWVVGTLVFVSGSLLNFASYAFAPQSMLASLESVQFVTNILFGKFLLKAKVTTKMYIGTVITVLGTVVAVLFSSSTVKDLDIEALFECWLAPPYIMYLVIMGGALLVIPTFYKSLEIAEEKETPIPHSHIIKPLMYSTWSALFGTQSVVQAKVLAELLAIQSKGEVSVFKHWFFWCTLLMWLFTVGVWLHRLNDALSKFDPLFIIPVLQCNFIFFAIVSGGIFFGEFELFSVGQWFGFTFGVIIMFAGLGLLTPAPSEPVSRATQTGSNLGNLNRQNTHHYDSEDDEENEYPEYRHPSPSLYSIRNVGHELKHALPRVSVVGSAIKESLLTLREKEGSTVQDIPGEKGQVGGGMNMRDETAL</sequence>
<dbReference type="EMBL" id="BRXY01000179">
    <property type="protein sequence ID" value="GMH74401.1"/>
    <property type="molecule type" value="Genomic_DNA"/>
</dbReference>
<dbReference type="GO" id="GO:0016020">
    <property type="term" value="C:membrane"/>
    <property type="evidence" value="ECO:0007669"/>
    <property type="project" value="UniProtKB-SubCell"/>
</dbReference>
<keyword evidence="8" id="KW-1185">Reference proteome</keyword>
<evidence type="ECO:0000313" key="8">
    <source>
        <dbReference type="Proteomes" id="UP001165085"/>
    </source>
</evidence>
<evidence type="ECO:0008006" key="9">
    <source>
        <dbReference type="Google" id="ProtNLM"/>
    </source>
</evidence>
<feature type="transmembrane region" description="Helical" evidence="6">
    <location>
        <begin position="154"/>
        <end position="173"/>
    </location>
</feature>
<feature type="transmembrane region" description="Helical" evidence="6">
    <location>
        <begin position="301"/>
        <end position="322"/>
    </location>
</feature>